<name>A0A1D3DTZ6_9ACTN</name>
<dbReference type="PROSITE" id="PS51296">
    <property type="entry name" value="RIESKE"/>
    <property type="match status" value="1"/>
</dbReference>
<gene>
    <name evidence="6" type="ORF">J116_016225</name>
</gene>
<sequence>MTFAATGRDNCVVVAGSAYVYATVRGQGFVMDAQCPHRGGPLHLAEASPDGTRLVCPWHDRGTSVARLRAAIPAVRVGNRVTAVFPDRPRPRAGVPGPAPCGEVTREYRPLAPGIASPAR</sequence>
<protein>
    <recommendedName>
        <fullName evidence="5">Rieske domain-containing protein</fullName>
    </recommendedName>
</protein>
<keyword evidence="4" id="KW-0411">Iron-sulfur</keyword>
<accession>A0A1D3DTZ6</accession>
<keyword evidence="3" id="KW-0408">Iron</keyword>
<evidence type="ECO:0000256" key="1">
    <source>
        <dbReference type="ARBA" id="ARBA00022714"/>
    </source>
</evidence>
<dbReference type="Pfam" id="PF00355">
    <property type="entry name" value="Rieske"/>
    <property type="match status" value="1"/>
</dbReference>
<dbReference type="eggNOG" id="COG2146">
    <property type="taxonomic scope" value="Bacteria"/>
</dbReference>
<evidence type="ECO:0000256" key="4">
    <source>
        <dbReference type="ARBA" id="ARBA00023014"/>
    </source>
</evidence>
<dbReference type="InterPro" id="IPR017941">
    <property type="entry name" value="Rieske_2Fe-2S"/>
</dbReference>
<keyword evidence="1" id="KW-0001">2Fe-2S</keyword>
<evidence type="ECO:0000256" key="3">
    <source>
        <dbReference type="ARBA" id="ARBA00023004"/>
    </source>
</evidence>
<keyword evidence="2" id="KW-0479">Metal-binding</keyword>
<evidence type="ECO:0000256" key="2">
    <source>
        <dbReference type="ARBA" id="ARBA00022723"/>
    </source>
</evidence>
<dbReference type="GO" id="GO:0016705">
    <property type="term" value="F:oxidoreductase activity, acting on paired donors, with incorporation or reduction of molecular oxygen"/>
    <property type="evidence" value="ECO:0007669"/>
    <property type="project" value="UniProtKB-ARBA"/>
</dbReference>
<dbReference type="Proteomes" id="UP000095329">
    <property type="component" value="Unassembled WGS sequence"/>
</dbReference>
<reference evidence="6 7" key="1">
    <citation type="journal article" date="2013" name="Genome Announc.">
        <title>Genome Sequence of Streptomyces violaceusniger Strain SPC6, a Halotolerant Streptomycete That Exhibits Rapid Growth and Development.</title>
        <authorList>
            <person name="Chen X."/>
            <person name="Zhang B."/>
            <person name="Zhang W."/>
            <person name="Wu X."/>
            <person name="Zhang M."/>
            <person name="Chen T."/>
            <person name="Liu G."/>
            <person name="Dyson P."/>
        </authorList>
    </citation>
    <scope>NUCLEOTIDE SEQUENCE [LARGE SCALE GENOMIC DNA]</scope>
    <source>
        <strain evidence="6 7">SPC6</strain>
    </source>
</reference>
<evidence type="ECO:0000313" key="6">
    <source>
        <dbReference type="EMBL" id="OEJ95793.1"/>
    </source>
</evidence>
<dbReference type="Gene3D" id="2.102.10.10">
    <property type="entry name" value="Rieske [2Fe-2S] iron-sulphur domain"/>
    <property type="match status" value="1"/>
</dbReference>
<dbReference type="GO" id="GO:0004497">
    <property type="term" value="F:monooxygenase activity"/>
    <property type="evidence" value="ECO:0007669"/>
    <property type="project" value="UniProtKB-ARBA"/>
</dbReference>
<dbReference type="InterPro" id="IPR036922">
    <property type="entry name" value="Rieske_2Fe-2S_sf"/>
</dbReference>
<feature type="domain" description="Rieske" evidence="5">
    <location>
        <begin position="19"/>
        <end position="59"/>
    </location>
</feature>
<proteinExistence type="predicted"/>
<organism evidence="6 7">
    <name type="scientific">Streptomyces thermolilacinus SPC6</name>
    <dbReference type="NCBI Taxonomy" id="1306406"/>
    <lineage>
        <taxon>Bacteria</taxon>
        <taxon>Bacillati</taxon>
        <taxon>Actinomycetota</taxon>
        <taxon>Actinomycetes</taxon>
        <taxon>Kitasatosporales</taxon>
        <taxon>Streptomycetaceae</taxon>
        <taxon>Streptomyces</taxon>
    </lineage>
</organism>
<dbReference type="EMBL" id="ASHX02000001">
    <property type="protein sequence ID" value="OEJ95793.1"/>
    <property type="molecule type" value="Genomic_DNA"/>
</dbReference>
<dbReference type="SUPFAM" id="SSF50022">
    <property type="entry name" value="ISP domain"/>
    <property type="match status" value="1"/>
</dbReference>
<evidence type="ECO:0000259" key="5">
    <source>
        <dbReference type="PROSITE" id="PS51296"/>
    </source>
</evidence>
<keyword evidence="7" id="KW-1185">Reference proteome</keyword>
<dbReference type="STRING" id="1306406.J116_016225"/>
<comment type="caution">
    <text evidence="6">The sequence shown here is derived from an EMBL/GenBank/DDBJ whole genome shotgun (WGS) entry which is preliminary data.</text>
</comment>
<dbReference type="GO" id="GO:0051537">
    <property type="term" value="F:2 iron, 2 sulfur cluster binding"/>
    <property type="evidence" value="ECO:0007669"/>
    <property type="project" value="UniProtKB-KW"/>
</dbReference>
<dbReference type="GO" id="GO:0046872">
    <property type="term" value="F:metal ion binding"/>
    <property type="evidence" value="ECO:0007669"/>
    <property type="project" value="UniProtKB-KW"/>
</dbReference>
<evidence type="ECO:0000313" key="7">
    <source>
        <dbReference type="Proteomes" id="UP000095329"/>
    </source>
</evidence>
<dbReference type="AlphaFoldDB" id="A0A1D3DTZ6"/>